<dbReference type="GO" id="GO:0015421">
    <property type="term" value="F:ABC-type oligopeptide transporter activity"/>
    <property type="evidence" value="ECO:0007669"/>
    <property type="project" value="TreeGrafter"/>
</dbReference>
<evidence type="ECO:0000313" key="3">
    <source>
        <dbReference type="Proteomes" id="UP001303473"/>
    </source>
</evidence>
<name>A0AAN6S0X8_9PEZI</name>
<evidence type="ECO:0000259" key="1">
    <source>
        <dbReference type="Pfam" id="PF00005"/>
    </source>
</evidence>
<organism evidence="2 3">
    <name type="scientific">Diplogelasinospora grovesii</name>
    <dbReference type="NCBI Taxonomy" id="303347"/>
    <lineage>
        <taxon>Eukaryota</taxon>
        <taxon>Fungi</taxon>
        <taxon>Dikarya</taxon>
        <taxon>Ascomycota</taxon>
        <taxon>Pezizomycotina</taxon>
        <taxon>Sordariomycetes</taxon>
        <taxon>Sordariomycetidae</taxon>
        <taxon>Sordariales</taxon>
        <taxon>Diplogelasinosporaceae</taxon>
        <taxon>Diplogelasinospora</taxon>
    </lineage>
</organism>
<feature type="domain" description="ABC transporter" evidence="1">
    <location>
        <begin position="24"/>
        <end position="52"/>
    </location>
</feature>
<sequence length="110" mass="12380">MTALVGKSGGGKTTILSLLRRAYDANLSGGEKQRLILARLFLHDPDIVLIDEVNSVNWAEENTGSRVPSKTEWELPQLREEDLVPPLRYTAHLDSISYISREIAQHRGQR</sequence>
<reference evidence="3" key="1">
    <citation type="journal article" date="2023" name="Mol. Phylogenet. Evol.">
        <title>Genome-scale phylogeny and comparative genomics of the fungal order Sordariales.</title>
        <authorList>
            <person name="Hensen N."/>
            <person name="Bonometti L."/>
            <person name="Westerberg I."/>
            <person name="Brannstrom I.O."/>
            <person name="Guillou S."/>
            <person name="Cros-Aarteil S."/>
            <person name="Calhoun S."/>
            <person name="Haridas S."/>
            <person name="Kuo A."/>
            <person name="Mondo S."/>
            <person name="Pangilinan J."/>
            <person name="Riley R."/>
            <person name="LaButti K."/>
            <person name="Andreopoulos B."/>
            <person name="Lipzen A."/>
            <person name="Chen C."/>
            <person name="Yan M."/>
            <person name="Daum C."/>
            <person name="Ng V."/>
            <person name="Clum A."/>
            <person name="Steindorff A."/>
            <person name="Ohm R.A."/>
            <person name="Martin F."/>
            <person name="Silar P."/>
            <person name="Natvig D.O."/>
            <person name="Lalanne C."/>
            <person name="Gautier V."/>
            <person name="Ament-Velasquez S.L."/>
            <person name="Kruys A."/>
            <person name="Hutchinson M.I."/>
            <person name="Powell A.J."/>
            <person name="Barry K."/>
            <person name="Miller A.N."/>
            <person name="Grigoriev I.V."/>
            <person name="Debuchy R."/>
            <person name="Gladieux P."/>
            <person name="Hiltunen Thoren M."/>
            <person name="Johannesson H."/>
        </authorList>
    </citation>
    <scope>NUCLEOTIDE SEQUENCE [LARGE SCALE GENOMIC DNA]</scope>
    <source>
        <strain evidence="3">CBS 340.73</strain>
    </source>
</reference>
<dbReference type="SUPFAM" id="SSF52540">
    <property type="entry name" value="P-loop containing nucleoside triphosphate hydrolases"/>
    <property type="match status" value="1"/>
</dbReference>
<dbReference type="PANTHER" id="PTHR43394:SF1">
    <property type="entry name" value="ATP-BINDING CASSETTE SUB-FAMILY B MEMBER 10, MITOCHONDRIAL"/>
    <property type="match status" value="1"/>
</dbReference>
<comment type="caution">
    <text evidence="2">The sequence shown here is derived from an EMBL/GenBank/DDBJ whole genome shotgun (WGS) entry which is preliminary data.</text>
</comment>
<dbReference type="Gene3D" id="3.40.50.300">
    <property type="entry name" value="P-loop containing nucleotide triphosphate hydrolases"/>
    <property type="match status" value="2"/>
</dbReference>
<keyword evidence="3" id="KW-1185">Reference proteome</keyword>
<evidence type="ECO:0000313" key="2">
    <source>
        <dbReference type="EMBL" id="KAK3935958.1"/>
    </source>
</evidence>
<protein>
    <recommendedName>
        <fullName evidence="1">ABC transporter domain-containing protein</fullName>
    </recommendedName>
</protein>
<dbReference type="EMBL" id="MU853900">
    <property type="protein sequence ID" value="KAK3935958.1"/>
    <property type="molecule type" value="Genomic_DNA"/>
</dbReference>
<proteinExistence type="predicted"/>
<dbReference type="InterPro" id="IPR039421">
    <property type="entry name" value="Type_1_exporter"/>
</dbReference>
<dbReference type="InterPro" id="IPR027417">
    <property type="entry name" value="P-loop_NTPase"/>
</dbReference>
<dbReference type="InterPro" id="IPR003439">
    <property type="entry name" value="ABC_transporter-like_ATP-bd"/>
</dbReference>
<accession>A0AAN6S0X8</accession>
<dbReference type="AlphaFoldDB" id="A0AAN6S0X8"/>
<dbReference type="GO" id="GO:0005524">
    <property type="term" value="F:ATP binding"/>
    <property type="evidence" value="ECO:0007669"/>
    <property type="project" value="InterPro"/>
</dbReference>
<dbReference type="Pfam" id="PF00005">
    <property type="entry name" value="ABC_tran"/>
    <property type="match status" value="1"/>
</dbReference>
<dbReference type="Proteomes" id="UP001303473">
    <property type="component" value="Unassembled WGS sequence"/>
</dbReference>
<dbReference type="GO" id="GO:0016887">
    <property type="term" value="F:ATP hydrolysis activity"/>
    <property type="evidence" value="ECO:0007669"/>
    <property type="project" value="InterPro"/>
</dbReference>
<dbReference type="PANTHER" id="PTHR43394">
    <property type="entry name" value="ATP-DEPENDENT PERMEASE MDL1, MITOCHONDRIAL"/>
    <property type="match status" value="1"/>
</dbReference>
<gene>
    <name evidence="2" type="ORF">QBC46DRAFT_346104</name>
</gene>